<organism evidence="3">
    <name type="scientific">Desertifilum tharense IPPAS B-1220</name>
    <dbReference type="NCBI Taxonomy" id="1781255"/>
    <lineage>
        <taxon>Bacteria</taxon>
        <taxon>Bacillati</taxon>
        <taxon>Cyanobacteriota</taxon>
        <taxon>Cyanophyceae</taxon>
        <taxon>Desertifilales</taxon>
        <taxon>Desertifilaceae</taxon>
        <taxon>Desertifilum</taxon>
    </lineage>
</organism>
<feature type="compositionally biased region" description="Polar residues" evidence="1">
    <location>
        <begin position="72"/>
        <end position="84"/>
    </location>
</feature>
<evidence type="ECO:0000256" key="2">
    <source>
        <dbReference type="SAM" id="Phobius"/>
    </source>
</evidence>
<comment type="caution">
    <text evidence="3">The sequence shown here is derived from an EMBL/GenBank/DDBJ whole genome shotgun (WGS) entry which is preliminary data.</text>
</comment>
<protein>
    <submittedName>
        <fullName evidence="3">Uncharacterized protein</fullName>
    </submittedName>
</protein>
<dbReference type="EMBL" id="MJGC01000091">
    <property type="protein sequence ID" value="OEJ73326.1"/>
    <property type="molecule type" value="Genomic_DNA"/>
</dbReference>
<evidence type="ECO:0000313" key="3">
    <source>
        <dbReference type="EMBL" id="OEJ73326.1"/>
    </source>
</evidence>
<keyword evidence="2" id="KW-0472">Membrane</keyword>
<gene>
    <name evidence="3" type="ORF">BH720_20355</name>
</gene>
<dbReference type="AlphaFoldDB" id="A0A1E5QF57"/>
<keyword evidence="2" id="KW-1133">Transmembrane helix</keyword>
<feature type="region of interest" description="Disordered" evidence="1">
    <location>
        <begin position="64"/>
        <end position="84"/>
    </location>
</feature>
<proteinExistence type="predicted"/>
<reference evidence="3" key="1">
    <citation type="submission" date="2016-09" db="EMBL/GenBank/DDBJ databases">
        <title>Draft genome of thermotolerant cyanobacterium Desertifilum sp. strain IPPAS B-1220.</title>
        <authorList>
            <person name="Sinetova M.A."/>
            <person name="Bolakhan K."/>
            <person name="Zayadan B.K."/>
            <person name="Mironov K.S."/>
            <person name="Ustinova V."/>
            <person name="Kupriyanova E.V."/>
            <person name="Sidorov R.A."/>
            <person name="Skrypnik A.N."/>
            <person name="Gogoleva N.E."/>
            <person name="Gogolev Y.V."/>
            <person name="Los D.A."/>
        </authorList>
    </citation>
    <scope>NUCLEOTIDE SEQUENCE [LARGE SCALE GENOMIC DNA]</scope>
    <source>
        <strain evidence="3">IPPAS B-1220</strain>
    </source>
</reference>
<dbReference type="RefSeq" id="WP_069969057.1">
    <property type="nucleotide sequence ID" value="NZ_CM124774.1"/>
</dbReference>
<evidence type="ECO:0000256" key="1">
    <source>
        <dbReference type="SAM" id="MobiDB-lite"/>
    </source>
</evidence>
<sequence length="84" mass="9023">MQESLNNQPSSSTQTPQPEFWVSSDLLLSLAVGPLLVGMAFGSRVLDALQQVGSASEEVFRGDRLPMLNLKSPASPTSPVSERH</sequence>
<feature type="transmembrane region" description="Helical" evidence="2">
    <location>
        <begin position="20"/>
        <end position="41"/>
    </location>
</feature>
<name>A0A1E5QF57_9CYAN</name>
<accession>A0A1E5QF57</accession>
<keyword evidence="2" id="KW-0812">Transmembrane</keyword>